<sequence>MLLAYLDFYRAVLLCKAAGLDDAALARRLPGHPSPMTLGGLLAHLAYVEDEWFTRRIAGAPAPPPWADAPWEQDRDWDWHWGERASGAEARALFAAACARSRAVAAELGLTSGADLDAGLAAGDASLTRRWALVHLVEEYARHAGHADLLREAIDGAVGD</sequence>
<comment type="caution">
    <text evidence="1">The sequence shown here is derived from an EMBL/GenBank/DDBJ whole genome shotgun (WGS) entry which is preliminary data.</text>
</comment>
<dbReference type="Proteomes" id="UP000469215">
    <property type="component" value="Unassembled WGS sequence"/>
</dbReference>
<dbReference type="Gene3D" id="1.20.120.450">
    <property type="entry name" value="dinb family like domain"/>
    <property type="match status" value="1"/>
</dbReference>
<accession>A0A6N9H725</accession>
<organism evidence="1 2">
    <name type="scientific">Brevibacterium rongguiense</name>
    <dbReference type="NCBI Taxonomy" id="2695267"/>
    <lineage>
        <taxon>Bacteria</taxon>
        <taxon>Bacillati</taxon>
        <taxon>Actinomycetota</taxon>
        <taxon>Actinomycetes</taxon>
        <taxon>Micrococcales</taxon>
        <taxon>Brevibacteriaceae</taxon>
        <taxon>Brevibacterium</taxon>
    </lineage>
</organism>
<protein>
    <submittedName>
        <fullName evidence="1">DUF664 domain-containing protein</fullName>
    </submittedName>
</protein>
<reference evidence="1 2" key="1">
    <citation type="submission" date="2020-01" db="EMBL/GenBank/DDBJ databases">
        <authorList>
            <person name="Deng T."/>
        </authorList>
    </citation>
    <scope>NUCLEOTIDE SEQUENCE [LARGE SCALE GENOMIC DNA]</scope>
    <source>
        <strain evidence="1 2">5221</strain>
    </source>
</reference>
<name>A0A6N9H725_9MICO</name>
<evidence type="ECO:0000313" key="2">
    <source>
        <dbReference type="Proteomes" id="UP000469215"/>
    </source>
</evidence>
<dbReference type="InterPro" id="IPR007061">
    <property type="entry name" value="MST-like"/>
</dbReference>
<dbReference type="Pfam" id="PF04978">
    <property type="entry name" value="MST"/>
    <property type="match status" value="1"/>
</dbReference>
<proteinExistence type="predicted"/>
<gene>
    <name evidence="1" type="ORF">GSY69_07620</name>
</gene>
<dbReference type="AlphaFoldDB" id="A0A6N9H725"/>
<dbReference type="InterPro" id="IPR034660">
    <property type="entry name" value="DinB/YfiT-like"/>
</dbReference>
<dbReference type="SUPFAM" id="SSF109854">
    <property type="entry name" value="DinB/YfiT-like putative metalloenzymes"/>
    <property type="match status" value="1"/>
</dbReference>
<evidence type="ECO:0000313" key="1">
    <source>
        <dbReference type="EMBL" id="MYM19840.1"/>
    </source>
</evidence>
<dbReference type="EMBL" id="WWEQ01000026">
    <property type="protein sequence ID" value="MYM19840.1"/>
    <property type="molecule type" value="Genomic_DNA"/>
</dbReference>
<keyword evidence="2" id="KW-1185">Reference proteome</keyword>